<keyword evidence="2" id="KW-1133">Transmembrane helix</keyword>
<dbReference type="CDD" id="cd00161">
    <property type="entry name" value="beta-trefoil_Ricin-like"/>
    <property type="match status" value="1"/>
</dbReference>
<feature type="domain" description="Ricin B lectin" evidence="3">
    <location>
        <begin position="95"/>
        <end position="183"/>
    </location>
</feature>
<gene>
    <name evidence="4" type="ORF">FGL98_05920</name>
</gene>
<sequence>MFRTTTDTTATVSTTDSPVGARSNRRRGLRRVGTAAGLAACSAVLIAAGAGTASASTAFTTHLTPNNTFYLQLDVSGASTAPGAPVIDWWSNGGANQAWSFIDAGGGSYEIVNQNSGQCLTTDGVAGDQLYQYPCWGGWSQLWNTGLNPGDLGAVATMSNPETGLDVDVDGNSPWPGAAIDAWYPNGGANQSFSTD</sequence>
<dbReference type="PROSITE" id="PS51318">
    <property type="entry name" value="TAT"/>
    <property type="match status" value="1"/>
</dbReference>
<reference evidence="4 5" key="2">
    <citation type="submission" date="2019-08" db="EMBL/GenBank/DDBJ databases">
        <title>Jejuicoccus antrihumi gen. nov., sp. nov., a new member of the family Dermacoccaceae isolated from a cave.</title>
        <authorList>
            <person name="Schumann P."/>
            <person name="Kim I.S."/>
        </authorList>
    </citation>
    <scope>NUCLEOTIDE SEQUENCE [LARGE SCALE GENOMIC DNA]</scope>
    <source>
        <strain evidence="4 5">C5-26</strain>
    </source>
</reference>
<keyword evidence="5" id="KW-1185">Reference proteome</keyword>
<accession>A0A563E624</accession>
<organism evidence="4 5">
    <name type="scientific">Leekyejoonella antrihumi</name>
    <dbReference type="NCBI Taxonomy" id="1660198"/>
    <lineage>
        <taxon>Bacteria</taxon>
        <taxon>Bacillati</taxon>
        <taxon>Actinomycetota</taxon>
        <taxon>Actinomycetes</taxon>
        <taxon>Micrococcales</taxon>
        <taxon>Dermacoccaceae</taxon>
        <taxon>Leekyejoonella</taxon>
    </lineage>
</organism>
<dbReference type="InterPro" id="IPR035992">
    <property type="entry name" value="Ricin_B-like_lectins"/>
</dbReference>
<feature type="region of interest" description="Disordered" evidence="1">
    <location>
        <begin position="1"/>
        <end position="27"/>
    </location>
</feature>
<dbReference type="Gene3D" id="2.80.10.50">
    <property type="match status" value="1"/>
</dbReference>
<dbReference type="RefSeq" id="WP_146315817.1">
    <property type="nucleotide sequence ID" value="NZ_VCQV01000006.1"/>
</dbReference>
<dbReference type="Proteomes" id="UP000320244">
    <property type="component" value="Unassembled WGS sequence"/>
</dbReference>
<dbReference type="OrthoDB" id="4241492at2"/>
<keyword evidence="2" id="KW-0472">Membrane</keyword>
<feature type="compositionally biased region" description="Low complexity" evidence="1">
    <location>
        <begin position="1"/>
        <end position="22"/>
    </location>
</feature>
<evidence type="ECO:0000313" key="4">
    <source>
        <dbReference type="EMBL" id="TWP37294.1"/>
    </source>
</evidence>
<name>A0A563E624_9MICO</name>
<dbReference type="InterPro" id="IPR000772">
    <property type="entry name" value="Ricin_B_lectin"/>
</dbReference>
<protein>
    <recommendedName>
        <fullName evidence="3">Ricin B lectin domain-containing protein</fullName>
    </recommendedName>
</protein>
<evidence type="ECO:0000256" key="1">
    <source>
        <dbReference type="SAM" id="MobiDB-lite"/>
    </source>
</evidence>
<reference evidence="4 5" key="1">
    <citation type="submission" date="2019-05" db="EMBL/GenBank/DDBJ databases">
        <authorList>
            <person name="Lee S.D."/>
        </authorList>
    </citation>
    <scope>NUCLEOTIDE SEQUENCE [LARGE SCALE GENOMIC DNA]</scope>
    <source>
        <strain evidence="4 5">C5-26</strain>
    </source>
</reference>
<feature type="transmembrane region" description="Helical" evidence="2">
    <location>
        <begin position="32"/>
        <end position="53"/>
    </location>
</feature>
<dbReference type="SUPFAM" id="SSF50370">
    <property type="entry name" value="Ricin B-like lectins"/>
    <property type="match status" value="1"/>
</dbReference>
<evidence type="ECO:0000313" key="5">
    <source>
        <dbReference type="Proteomes" id="UP000320244"/>
    </source>
</evidence>
<evidence type="ECO:0000256" key="2">
    <source>
        <dbReference type="SAM" id="Phobius"/>
    </source>
</evidence>
<dbReference type="InterPro" id="IPR006311">
    <property type="entry name" value="TAT_signal"/>
</dbReference>
<dbReference type="PROSITE" id="PS50231">
    <property type="entry name" value="RICIN_B_LECTIN"/>
    <property type="match status" value="1"/>
</dbReference>
<proteinExistence type="predicted"/>
<evidence type="ECO:0000259" key="3">
    <source>
        <dbReference type="Pfam" id="PF14200"/>
    </source>
</evidence>
<dbReference type="EMBL" id="VCQV01000006">
    <property type="protein sequence ID" value="TWP37294.1"/>
    <property type="molecule type" value="Genomic_DNA"/>
</dbReference>
<dbReference type="AlphaFoldDB" id="A0A563E624"/>
<dbReference type="Pfam" id="PF14200">
    <property type="entry name" value="RicinB_lectin_2"/>
    <property type="match status" value="1"/>
</dbReference>
<comment type="caution">
    <text evidence="4">The sequence shown here is derived from an EMBL/GenBank/DDBJ whole genome shotgun (WGS) entry which is preliminary data.</text>
</comment>
<keyword evidence="2" id="KW-0812">Transmembrane</keyword>